<dbReference type="InterPro" id="IPR029071">
    <property type="entry name" value="Ubiquitin-like_domsf"/>
</dbReference>
<evidence type="ECO:0000313" key="3">
    <source>
        <dbReference type="Proteomes" id="UP000604825"/>
    </source>
</evidence>
<dbReference type="OrthoDB" id="442921at2759"/>
<accession>A0A811N761</accession>
<gene>
    <name evidence="2" type="ORF">NCGR_LOCUS11490</name>
</gene>
<feature type="domain" description="Rad60/SUMO-like" evidence="1">
    <location>
        <begin position="36"/>
        <end position="110"/>
    </location>
</feature>
<dbReference type="AlphaFoldDB" id="A0A811N761"/>
<reference evidence="2" key="1">
    <citation type="submission" date="2020-10" db="EMBL/GenBank/DDBJ databases">
        <authorList>
            <person name="Han B."/>
            <person name="Lu T."/>
            <person name="Zhao Q."/>
            <person name="Huang X."/>
            <person name="Zhao Y."/>
        </authorList>
    </citation>
    <scope>NUCLEOTIDE SEQUENCE</scope>
</reference>
<dbReference type="Proteomes" id="UP000604825">
    <property type="component" value="Unassembled WGS sequence"/>
</dbReference>
<comment type="caution">
    <text evidence="2">The sequence shown here is derived from an EMBL/GenBank/DDBJ whole genome shotgun (WGS) entry which is preliminary data.</text>
</comment>
<evidence type="ECO:0000313" key="2">
    <source>
        <dbReference type="EMBL" id="CAD6217505.1"/>
    </source>
</evidence>
<keyword evidence="3" id="KW-1185">Reference proteome</keyword>
<dbReference type="Gene3D" id="3.10.20.90">
    <property type="entry name" value="Phosphatidylinositol 3-kinase Catalytic Subunit, Chain A, domain 1"/>
    <property type="match status" value="1"/>
</dbReference>
<dbReference type="InterPro" id="IPR022617">
    <property type="entry name" value="Rad60/SUMO-like_dom"/>
</dbReference>
<dbReference type="Pfam" id="PF11976">
    <property type="entry name" value="Rad60-SLD"/>
    <property type="match status" value="1"/>
</dbReference>
<proteinExistence type="predicted"/>
<dbReference type="PANTHER" id="PTHR10562">
    <property type="entry name" value="SMALL UBIQUITIN-RELATED MODIFIER"/>
    <property type="match status" value="1"/>
</dbReference>
<protein>
    <recommendedName>
        <fullName evidence="1">Rad60/SUMO-like domain-containing protein</fullName>
    </recommendedName>
</protein>
<name>A0A811N761_9POAL</name>
<dbReference type="CDD" id="cd01763">
    <property type="entry name" value="Ubl_SUMO_like"/>
    <property type="match status" value="1"/>
</dbReference>
<dbReference type="EMBL" id="CAJGYO010000003">
    <property type="protein sequence ID" value="CAD6217505.1"/>
    <property type="molecule type" value="Genomic_DNA"/>
</dbReference>
<sequence length="124" mass="13903">MVVSPCRKEERVARVLKLVDGDGRVIVVKPVMLVALKVQDTQRRVVKRTMRRTDKLQGLMDYYSTTTTWCALPVPPRAALGSGRFVFDSKRLKGESTPEDLGMVNGDKIDFFEDLMSGRSALIS</sequence>
<organism evidence="2 3">
    <name type="scientific">Miscanthus lutarioriparius</name>
    <dbReference type="NCBI Taxonomy" id="422564"/>
    <lineage>
        <taxon>Eukaryota</taxon>
        <taxon>Viridiplantae</taxon>
        <taxon>Streptophyta</taxon>
        <taxon>Embryophyta</taxon>
        <taxon>Tracheophyta</taxon>
        <taxon>Spermatophyta</taxon>
        <taxon>Magnoliopsida</taxon>
        <taxon>Liliopsida</taxon>
        <taxon>Poales</taxon>
        <taxon>Poaceae</taxon>
        <taxon>PACMAD clade</taxon>
        <taxon>Panicoideae</taxon>
        <taxon>Andropogonodae</taxon>
        <taxon>Andropogoneae</taxon>
        <taxon>Saccharinae</taxon>
        <taxon>Miscanthus</taxon>
    </lineage>
</organism>
<evidence type="ECO:0000259" key="1">
    <source>
        <dbReference type="Pfam" id="PF11976"/>
    </source>
</evidence>
<dbReference type="SUPFAM" id="SSF54236">
    <property type="entry name" value="Ubiquitin-like"/>
    <property type="match status" value="1"/>
</dbReference>